<organism evidence="1">
    <name type="scientific">Takifugu rubripes RNA virus</name>
    <dbReference type="NCBI Taxonomy" id="2652723"/>
    <lineage>
        <taxon>Viruses</taxon>
        <taxon>Riboviria</taxon>
    </lineage>
</organism>
<name>A0A6J4AGK4_9VIRU</name>
<proteinExistence type="predicted"/>
<protein>
    <submittedName>
        <fullName evidence="1">Uncharacterized protein</fullName>
    </submittedName>
</protein>
<sequence length="384" mass="41582">MTEVSATAPTLGVKIYMVEPRMSMSDACAKFVRGEASGPECLQDCTSKNLTVVTAAPREHGPLGTPGIMVSVPGIAADPGCASARASHAAGIIEDHDCQCEYNTTGRPIRIKAADVYAVVKDQRKTMFINSQGMAIFQKSDGIARGERSVTESAIEKGVFPKEVRVQDEVIRAPNLQACEIVPEQPYRMLGGFDHGTHAFVVIQPNMRKTSINRLRVTMGNVIAQQPRAVTKGKDAAMSAPEIFVRESHHTTLIAMAAAGQLASQGPGYAYAMALCAKEHRRLLRYQIWRNKGRRSAPSRSIFDSKIGPVDVTQTCEPMGAMVSCPGAQRNYRPGAPPGLYKVAGRSMLISAATVKPTTKVVDRSSDDIVAARLRQFRQEIENP</sequence>
<accession>A0A6J4AGK4</accession>
<dbReference type="EMBL" id="LC504501">
    <property type="protein sequence ID" value="BBO25538.1"/>
    <property type="molecule type" value="Genomic_RNA"/>
</dbReference>
<reference evidence="1" key="1">
    <citation type="submission" date="2019-10" db="EMBL/GenBank/DDBJ databases">
        <title>Molecular biological diagnosis of kuchijirosho (snout ulcer disease) of fugu Takifugu rubripes: a novel RNA virus.</title>
        <authorList>
            <person name="Miyadai T."/>
            <person name="Katou A."/>
            <person name="Kitamura M."/>
            <person name="Maeda T."/>
            <person name="Odaka T."/>
            <person name="Suetake H."/>
            <person name="Yoshida T."/>
        </authorList>
    </citation>
    <scope>NUCLEOTIDE SEQUENCE</scope>
</reference>
<evidence type="ECO:0000313" key="1">
    <source>
        <dbReference type="EMBL" id="BBO25538.1"/>
    </source>
</evidence>